<accession>A0A432V531</accession>
<dbReference type="AlphaFoldDB" id="A0A432V531"/>
<feature type="domain" description="Alpha/beta-hydrolase N-terminal" evidence="3">
    <location>
        <begin position="39"/>
        <end position="246"/>
    </location>
</feature>
<feature type="transmembrane region" description="Helical" evidence="1">
    <location>
        <begin position="88"/>
        <end position="112"/>
    </location>
</feature>
<feature type="transmembrane region" description="Helical" evidence="1">
    <location>
        <begin position="52"/>
        <end position="76"/>
    </location>
</feature>
<proteinExistence type="predicted"/>
<sequence>MASSSHERSHLLPSWADRLWSSFSATGLAVGTLFFALSLTPSLLPRTYVTQGVLSGVTLAAGYGVGVFVSWLWSYLELHQPRPGTARVIKLAAAAICAAIAIIFLWQAAAWQNSIRTVMQLEPVDSAHPTKVGLIAIGTFIILIAISRLFQIIYRFSSRRTHRFMPRRVSNVISFAVAAVLFATIFNGVIFRFALHVADSSYQKFDELIEDGILQPADSAKTGSQASLLHWDELGRAGREFIAQGPSRQDLETFLNREAMEPIRVYVGLRSAETVEERARLALEELKRVGAFERSTLVVVTPTGTGWVDPSAMDPLEYLHGGDVASVAVQYSYLASWLALLVEPDYGAETARALFSEVYGYWTTLPKEHRPRLYLHGLSLGAMNSAQSTDLFEVLGDPYAGALWSGPPFATRSWRTVTDGRDPGSPAWLPRFRDGSFVRFTAQENALDLPGAHWGPMRIVYLQYASDPITFFEYQSLYREPAWMYAPRGPDVSPSLRWYPIVTLLQLTLDVAMATTTPMGHGHVYAPEHYIDGWVQVMGIDWPQAEIDRLKAHFTQRR</sequence>
<gene>
    <name evidence="4" type="ORF">EET67_14015</name>
</gene>
<keyword evidence="1" id="KW-0472">Membrane</keyword>
<dbReference type="RefSeq" id="WP_128625271.1">
    <property type="nucleotide sequence ID" value="NZ_ML133511.1"/>
</dbReference>
<feature type="transmembrane region" description="Helical" evidence="1">
    <location>
        <begin position="20"/>
        <end position="40"/>
    </location>
</feature>
<dbReference type="Pfam" id="PF10081">
    <property type="entry name" value="Abhydrolase_9"/>
    <property type="match status" value="1"/>
</dbReference>
<feature type="transmembrane region" description="Helical" evidence="1">
    <location>
        <begin position="132"/>
        <end position="151"/>
    </location>
</feature>
<keyword evidence="1" id="KW-1133">Transmembrane helix</keyword>
<feature type="transmembrane region" description="Helical" evidence="1">
    <location>
        <begin position="172"/>
        <end position="195"/>
    </location>
</feature>
<reference evidence="4 5" key="1">
    <citation type="submission" date="2018-11" db="EMBL/GenBank/DDBJ databases">
        <title>Pseudaminobacter arsenicus sp. nov., an arsenic-resistant bacterium isolated from arsenic-rich aquifers.</title>
        <authorList>
            <person name="Mu Y."/>
        </authorList>
    </citation>
    <scope>NUCLEOTIDE SEQUENCE [LARGE SCALE GENOMIC DNA]</scope>
    <source>
        <strain evidence="4 5">CB3</strain>
    </source>
</reference>
<organism evidence="4 5">
    <name type="scientific">Borborobacter arsenicus</name>
    <dbReference type="NCBI Taxonomy" id="1851146"/>
    <lineage>
        <taxon>Bacteria</taxon>
        <taxon>Pseudomonadati</taxon>
        <taxon>Pseudomonadota</taxon>
        <taxon>Alphaproteobacteria</taxon>
        <taxon>Hyphomicrobiales</taxon>
        <taxon>Phyllobacteriaceae</taxon>
        <taxon>Borborobacter</taxon>
    </lineage>
</organism>
<evidence type="ECO:0000313" key="5">
    <source>
        <dbReference type="Proteomes" id="UP000281647"/>
    </source>
</evidence>
<evidence type="ECO:0000256" key="1">
    <source>
        <dbReference type="SAM" id="Phobius"/>
    </source>
</evidence>
<evidence type="ECO:0008006" key="6">
    <source>
        <dbReference type="Google" id="ProtNLM"/>
    </source>
</evidence>
<dbReference type="Pfam" id="PF15420">
    <property type="entry name" value="Abhydrolase_9_N"/>
    <property type="match status" value="1"/>
</dbReference>
<dbReference type="InterPro" id="IPR027788">
    <property type="entry name" value="Alpha/beta-hydrolase_N_dom"/>
</dbReference>
<comment type="caution">
    <text evidence="4">The sequence shown here is derived from an EMBL/GenBank/DDBJ whole genome shotgun (WGS) entry which is preliminary data.</text>
</comment>
<dbReference type="Proteomes" id="UP000281647">
    <property type="component" value="Unassembled WGS sequence"/>
</dbReference>
<dbReference type="PIRSF" id="PIRSF007542">
    <property type="entry name" value="UCP007542"/>
    <property type="match status" value="1"/>
</dbReference>
<dbReference type="InterPro" id="IPR027787">
    <property type="entry name" value="Alpha/beta-hydrolase_catalytic"/>
</dbReference>
<protein>
    <recommendedName>
        <fullName evidence="6">Alpha/beta-hydrolase family protein</fullName>
    </recommendedName>
</protein>
<evidence type="ECO:0000259" key="3">
    <source>
        <dbReference type="Pfam" id="PF15420"/>
    </source>
</evidence>
<feature type="domain" description="Alpha/beta-hydrolase catalytic" evidence="2">
    <location>
        <begin position="263"/>
        <end position="550"/>
    </location>
</feature>
<evidence type="ECO:0000259" key="2">
    <source>
        <dbReference type="Pfam" id="PF10081"/>
    </source>
</evidence>
<name>A0A432V531_9HYPH</name>
<dbReference type="InterPro" id="IPR012037">
    <property type="entry name" value="Alpha/beta-hydrolase_fam"/>
</dbReference>
<evidence type="ECO:0000313" key="4">
    <source>
        <dbReference type="EMBL" id="RUM97260.1"/>
    </source>
</evidence>
<dbReference type="OrthoDB" id="4397445at2"/>
<keyword evidence="5" id="KW-1185">Reference proteome</keyword>
<keyword evidence="1" id="KW-0812">Transmembrane</keyword>
<dbReference type="EMBL" id="RKST01000013">
    <property type="protein sequence ID" value="RUM97260.1"/>
    <property type="molecule type" value="Genomic_DNA"/>
</dbReference>